<dbReference type="Pfam" id="PF01613">
    <property type="entry name" value="Flavin_Reduct"/>
    <property type="match status" value="1"/>
</dbReference>
<name>A0A917BEV9_9ACTN</name>
<protein>
    <recommendedName>
        <fullName evidence="2">Flavin reductase like domain-containing protein</fullName>
    </recommendedName>
</protein>
<sequence length="168" mass="18176">MTIHDSHPFATPEGDRDPLRRFRGRTPAPVSLWTTGEGPARSGLTVSSFLVADGEPARVLGLVDEDSELWDAEPERLVVALLSAGQEYLADVFAGLAPSPGGPFRQGSWEQSEWGPVPDGAAGWLGVRRVPEPPRHVGWGLLVEAVVEQVRLGPADDVLLHARGRYRT</sequence>
<feature type="region of interest" description="Disordered" evidence="1">
    <location>
        <begin position="1"/>
        <end position="36"/>
    </location>
</feature>
<reference evidence="3" key="2">
    <citation type="submission" date="2020-09" db="EMBL/GenBank/DDBJ databases">
        <authorList>
            <person name="Sun Q."/>
            <person name="Zhou Y."/>
        </authorList>
    </citation>
    <scope>NUCLEOTIDE SEQUENCE</scope>
    <source>
        <strain evidence="3">CGMCC 1.16067</strain>
    </source>
</reference>
<dbReference type="InterPro" id="IPR012349">
    <property type="entry name" value="Split_barrel_FMN-bd"/>
</dbReference>
<evidence type="ECO:0000313" key="3">
    <source>
        <dbReference type="EMBL" id="GGF38404.1"/>
    </source>
</evidence>
<proteinExistence type="predicted"/>
<feature type="compositionally biased region" description="Basic and acidic residues" evidence="1">
    <location>
        <begin position="1"/>
        <end position="20"/>
    </location>
</feature>
<dbReference type="SMART" id="SM00903">
    <property type="entry name" value="Flavin_Reduct"/>
    <property type="match status" value="1"/>
</dbReference>
<gene>
    <name evidence="3" type="ORF">GCM10011519_10010</name>
</gene>
<dbReference type="Proteomes" id="UP000649179">
    <property type="component" value="Unassembled WGS sequence"/>
</dbReference>
<feature type="domain" description="Flavin reductase like" evidence="2">
    <location>
        <begin position="23"/>
        <end position="168"/>
    </location>
</feature>
<dbReference type="AlphaFoldDB" id="A0A917BEV9"/>
<reference evidence="3" key="1">
    <citation type="journal article" date="2014" name="Int. J. Syst. Evol. Microbiol.">
        <title>Complete genome sequence of Corynebacterium casei LMG S-19264T (=DSM 44701T), isolated from a smear-ripened cheese.</title>
        <authorList>
            <consortium name="US DOE Joint Genome Institute (JGI-PGF)"/>
            <person name="Walter F."/>
            <person name="Albersmeier A."/>
            <person name="Kalinowski J."/>
            <person name="Ruckert C."/>
        </authorList>
    </citation>
    <scope>NUCLEOTIDE SEQUENCE</scope>
    <source>
        <strain evidence="3">CGMCC 1.16067</strain>
    </source>
</reference>
<evidence type="ECO:0000313" key="4">
    <source>
        <dbReference type="Proteomes" id="UP000649179"/>
    </source>
</evidence>
<dbReference type="SUPFAM" id="SSF50475">
    <property type="entry name" value="FMN-binding split barrel"/>
    <property type="match status" value="1"/>
</dbReference>
<dbReference type="Gene3D" id="2.30.110.10">
    <property type="entry name" value="Electron Transport, Fmn-binding Protein, Chain A"/>
    <property type="match status" value="1"/>
</dbReference>
<keyword evidence="4" id="KW-1185">Reference proteome</keyword>
<dbReference type="GO" id="GO:0016646">
    <property type="term" value="F:oxidoreductase activity, acting on the CH-NH group of donors, NAD or NADP as acceptor"/>
    <property type="evidence" value="ECO:0007669"/>
    <property type="project" value="UniProtKB-ARBA"/>
</dbReference>
<dbReference type="RefSeq" id="WP_229660604.1">
    <property type="nucleotide sequence ID" value="NZ_BMKQ01000001.1"/>
</dbReference>
<accession>A0A917BEV9</accession>
<organism evidence="3 4">
    <name type="scientific">Marmoricola endophyticus</name>
    <dbReference type="NCBI Taxonomy" id="2040280"/>
    <lineage>
        <taxon>Bacteria</taxon>
        <taxon>Bacillati</taxon>
        <taxon>Actinomycetota</taxon>
        <taxon>Actinomycetes</taxon>
        <taxon>Propionibacteriales</taxon>
        <taxon>Nocardioidaceae</taxon>
        <taxon>Marmoricola</taxon>
    </lineage>
</organism>
<dbReference type="InterPro" id="IPR002563">
    <property type="entry name" value="Flavin_Rdtase-like_dom"/>
</dbReference>
<comment type="caution">
    <text evidence="3">The sequence shown here is derived from an EMBL/GenBank/DDBJ whole genome shotgun (WGS) entry which is preliminary data.</text>
</comment>
<dbReference type="GO" id="GO:0010181">
    <property type="term" value="F:FMN binding"/>
    <property type="evidence" value="ECO:0007669"/>
    <property type="project" value="InterPro"/>
</dbReference>
<evidence type="ECO:0000259" key="2">
    <source>
        <dbReference type="SMART" id="SM00903"/>
    </source>
</evidence>
<evidence type="ECO:0000256" key="1">
    <source>
        <dbReference type="SAM" id="MobiDB-lite"/>
    </source>
</evidence>
<dbReference type="EMBL" id="BMKQ01000001">
    <property type="protein sequence ID" value="GGF38404.1"/>
    <property type="molecule type" value="Genomic_DNA"/>
</dbReference>